<evidence type="ECO:0000256" key="5">
    <source>
        <dbReference type="HAMAP-Rule" id="MF_00731"/>
    </source>
</evidence>
<dbReference type="InterPro" id="IPR045851">
    <property type="entry name" value="AMP-bd_C_sf"/>
</dbReference>
<dbReference type="Gene3D" id="3.40.50.12780">
    <property type="entry name" value="N-terminal domain of ligase-like"/>
    <property type="match status" value="1"/>
</dbReference>
<accession>A0ABV5W9D7</accession>
<protein>
    <recommendedName>
        <fullName evidence="5">2-succinylbenzoate--CoA ligase</fullName>
        <ecNumber evidence="5">6.2.1.26</ecNumber>
    </recommendedName>
    <alternativeName>
        <fullName evidence="5">o-succinylbenzoyl-CoA synthetase</fullName>
        <shortName evidence="5">OSB-CoA synthetase</shortName>
    </alternativeName>
</protein>
<proteinExistence type="inferred from homology"/>
<comment type="catalytic activity">
    <reaction evidence="5">
        <text>2-succinylbenzoate + ATP + CoA = 2-succinylbenzoyl-CoA + AMP + diphosphate</text>
        <dbReference type="Rhea" id="RHEA:17009"/>
        <dbReference type="ChEBI" id="CHEBI:18325"/>
        <dbReference type="ChEBI" id="CHEBI:30616"/>
        <dbReference type="ChEBI" id="CHEBI:33019"/>
        <dbReference type="ChEBI" id="CHEBI:57287"/>
        <dbReference type="ChEBI" id="CHEBI:57364"/>
        <dbReference type="ChEBI" id="CHEBI:456215"/>
        <dbReference type="EC" id="6.2.1.26"/>
    </reaction>
</comment>
<sequence>METMPNWLKQREFLTPDRIALETERERLTFRELHQRVASLAGKLCSAGVEKGSQIAVLMRNSIQMVLTIHALAYVGATAVLLNTRLSEEELVWQMNDAEVSLLLTDEALRDYGRHVTTYTIGELSSLQEQPYVIQEDFYSDTVMTIIYTSGTTGNPKGVLLTYGNHWSSAVGSALNIGFRENDCWLACLPFFHVGGLSILLKSVIYGMRVVLMEKVDAAALNQAIQERGVTIISVVTKVLTDMVRGLGENAYPKALRCVLLGGGPAPKPLLEECMKKDIPVYQTYGMTETASQICTLSSDYMLTKVGSAGKPLFFCQLRIEANGEAAPANVPGEIVVKGPNVAKGYFKRDVQLEEGWLRTGDIGYVDQEGFLYVLDRRSDLIISGGENIYPAQIEEVLLAHPDVEEAGVVGRKDETWGQVPVAFVRKAGTSPVTEEELLVFCDKRLARYKIPREIQFVDELPRNASNKLLRRELKKKVEGEFV</sequence>
<comment type="caution">
    <text evidence="8">The sequence shown here is derived from an EMBL/GenBank/DDBJ whole genome shotgun (WGS) entry which is preliminary data.</text>
</comment>
<gene>
    <name evidence="5" type="primary">menE</name>
    <name evidence="8" type="ORF">ACFFMS_00305</name>
</gene>
<dbReference type="Pfam" id="PF13193">
    <property type="entry name" value="AMP-binding_C"/>
    <property type="match status" value="1"/>
</dbReference>
<dbReference type="HAMAP" id="MF_00731">
    <property type="entry name" value="MenE"/>
    <property type="match status" value="1"/>
</dbReference>
<comment type="similarity">
    <text evidence="5">Belongs to the ATP-dependent AMP-binding enzyme family. MenE subfamily.</text>
</comment>
<keyword evidence="9" id="KW-1185">Reference proteome</keyword>
<evidence type="ECO:0000256" key="2">
    <source>
        <dbReference type="ARBA" id="ARBA00022598"/>
    </source>
</evidence>
<evidence type="ECO:0000313" key="9">
    <source>
        <dbReference type="Proteomes" id="UP001589609"/>
    </source>
</evidence>
<feature type="domain" description="AMP-dependent synthetase/ligase" evidence="6">
    <location>
        <begin position="15"/>
        <end position="347"/>
    </location>
</feature>
<evidence type="ECO:0000256" key="3">
    <source>
        <dbReference type="ARBA" id="ARBA00022741"/>
    </source>
</evidence>
<comment type="function">
    <text evidence="5">Converts 2-succinylbenzoate (OSB) to 2-succinylbenzoyl-CoA (OSB-CoA).</text>
</comment>
<comment type="pathway">
    <text evidence="5">Quinol/quinone metabolism; 1,4-dihydroxy-2-naphthoate biosynthesis; 1,4-dihydroxy-2-naphthoate from chorismate: step 5/7.</text>
</comment>
<evidence type="ECO:0000256" key="1">
    <source>
        <dbReference type="ARBA" id="ARBA00022428"/>
    </source>
</evidence>
<dbReference type="InterPro" id="IPR042099">
    <property type="entry name" value="ANL_N_sf"/>
</dbReference>
<dbReference type="EMBL" id="JBHMAF010000002">
    <property type="protein sequence ID" value="MFB9757001.1"/>
    <property type="molecule type" value="Genomic_DNA"/>
</dbReference>
<dbReference type="NCBIfam" id="NF002966">
    <property type="entry name" value="PRK03640.1"/>
    <property type="match status" value="1"/>
</dbReference>
<dbReference type="RefSeq" id="WP_379947239.1">
    <property type="nucleotide sequence ID" value="NZ_JBHMAF010000002.1"/>
</dbReference>
<evidence type="ECO:0000259" key="6">
    <source>
        <dbReference type="Pfam" id="PF00501"/>
    </source>
</evidence>
<dbReference type="InterPro" id="IPR050237">
    <property type="entry name" value="ATP-dep_AMP-bd_enzyme"/>
</dbReference>
<evidence type="ECO:0000313" key="8">
    <source>
        <dbReference type="EMBL" id="MFB9757001.1"/>
    </source>
</evidence>
<evidence type="ECO:0000259" key="7">
    <source>
        <dbReference type="Pfam" id="PF13193"/>
    </source>
</evidence>
<dbReference type="PANTHER" id="PTHR43767">
    <property type="entry name" value="LONG-CHAIN-FATTY-ACID--COA LIGASE"/>
    <property type="match status" value="1"/>
</dbReference>
<dbReference type="EC" id="6.2.1.26" evidence="5"/>
<keyword evidence="1 5" id="KW-0474">Menaquinone biosynthesis</keyword>
<dbReference type="SUPFAM" id="SSF56801">
    <property type="entry name" value="Acetyl-CoA synthetase-like"/>
    <property type="match status" value="1"/>
</dbReference>
<keyword evidence="4 5" id="KW-0067">ATP-binding</keyword>
<feature type="domain" description="AMP-binding enzyme C-terminal" evidence="7">
    <location>
        <begin position="393"/>
        <end position="468"/>
    </location>
</feature>
<organism evidence="8 9">
    <name type="scientific">Ectobacillus funiculus</name>
    <dbReference type="NCBI Taxonomy" id="137993"/>
    <lineage>
        <taxon>Bacteria</taxon>
        <taxon>Bacillati</taxon>
        <taxon>Bacillota</taxon>
        <taxon>Bacilli</taxon>
        <taxon>Bacillales</taxon>
        <taxon>Bacillaceae</taxon>
        <taxon>Ectobacillus</taxon>
    </lineage>
</organism>
<dbReference type="Gene3D" id="3.30.300.30">
    <property type="match status" value="1"/>
</dbReference>
<dbReference type="InterPro" id="IPR000873">
    <property type="entry name" value="AMP-dep_synth/lig_dom"/>
</dbReference>
<comment type="pathway">
    <text evidence="5">Quinol/quinone metabolism; menaquinone biosynthesis.</text>
</comment>
<keyword evidence="3 5" id="KW-0547">Nucleotide-binding</keyword>
<dbReference type="Pfam" id="PF00501">
    <property type="entry name" value="AMP-binding"/>
    <property type="match status" value="1"/>
</dbReference>
<dbReference type="PROSITE" id="PS00455">
    <property type="entry name" value="AMP_BINDING"/>
    <property type="match status" value="1"/>
</dbReference>
<keyword evidence="2 5" id="KW-0436">Ligase</keyword>
<dbReference type="GO" id="GO:0008756">
    <property type="term" value="F:o-succinylbenzoate-CoA ligase activity"/>
    <property type="evidence" value="ECO:0007669"/>
    <property type="project" value="UniProtKB-EC"/>
</dbReference>
<dbReference type="NCBIfam" id="TIGR01923">
    <property type="entry name" value="menE"/>
    <property type="match status" value="1"/>
</dbReference>
<reference evidence="8 9" key="1">
    <citation type="submission" date="2024-09" db="EMBL/GenBank/DDBJ databases">
        <authorList>
            <person name="Sun Q."/>
            <person name="Mori K."/>
        </authorList>
    </citation>
    <scope>NUCLEOTIDE SEQUENCE [LARGE SCALE GENOMIC DNA]</scope>
    <source>
        <strain evidence="8 9">JCM 11201</strain>
    </source>
</reference>
<dbReference type="Proteomes" id="UP001589609">
    <property type="component" value="Unassembled WGS sequence"/>
</dbReference>
<dbReference type="InterPro" id="IPR020845">
    <property type="entry name" value="AMP-binding_CS"/>
</dbReference>
<name>A0ABV5W9D7_9BACI</name>
<dbReference type="InterPro" id="IPR010192">
    <property type="entry name" value="MenE"/>
</dbReference>
<evidence type="ECO:0000256" key="4">
    <source>
        <dbReference type="ARBA" id="ARBA00022840"/>
    </source>
</evidence>
<dbReference type="InterPro" id="IPR025110">
    <property type="entry name" value="AMP-bd_C"/>
</dbReference>
<dbReference type="CDD" id="cd05912">
    <property type="entry name" value="OSB_CoA_lg"/>
    <property type="match status" value="1"/>
</dbReference>
<dbReference type="PANTHER" id="PTHR43767:SF1">
    <property type="entry name" value="NONRIBOSOMAL PEPTIDE SYNTHASE PES1 (EUROFUNG)-RELATED"/>
    <property type="match status" value="1"/>
</dbReference>